<dbReference type="InterPro" id="IPR016040">
    <property type="entry name" value="NAD(P)-bd_dom"/>
</dbReference>
<comment type="caution">
    <text evidence="2">The sequence shown here is derived from an EMBL/GenBank/DDBJ whole genome shotgun (WGS) entry which is preliminary data.</text>
</comment>
<dbReference type="Proteomes" id="UP001139125">
    <property type="component" value="Unassembled WGS sequence"/>
</dbReference>
<dbReference type="PANTHER" id="PTHR15020">
    <property type="entry name" value="FLAVIN REDUCTASE-RELATED"/>
    <property type="match status" value="1"/>
</dbReference>
<name>A0A9X2L3Z3_9BACT</name>
<evidence type="ECO:0000313" key="3">
    <source>
        <dbReference type="Proteomes" id="UP001139125"/>
    </source>
</evidence>
<proteinExistence type="predicted"/>
<evidence type="ECO:0000313" key="2">
    <source>
        <dbReference type="EMBL" id="MCP9291945.1"/>
    </source>
</evidence>
<evidence type="ECO:0000259" key="1">
    <source>
        <dbReference type="Pfam" id="PF13460"/>
    </source>
</evidence>
<dbReference type="SUPFAM" id="SSF51735">
    <property type="entry name" value="NAD(P)-binding Rossmann-fold domains"/>
    <property type="match status" value="1"/>
</dbReference>
<reference evidence="2" key="1">
    <citation type="submission" date="2022-06" db="EMBL/GenBank/DDBJ databases">
        <title>Gracilimonas sp. CAU 1638 isolated from sea sediment.</title>
        <authorList>
            <person name="Kim W."/>
        </authorList>
    </citation>
    <scope>NUCLEOTIDE SEQUENCE</scope>
    <source>
        <strain evidence="2">CAU 1638</strain>
    </source>
</reference>
<dbReference type="RefSeq" id="WP_255134819.1">
    <property type="nucleotide sequence ID" value="NZ_JANDBC010000002.1"/>
</dbReference>
<dbReference type="PANTHER" id="PTHR15020:SF50">
    <property type="entry name" value="UPF0659 PROTEIN YMR090W"/>
    <property type="match status" value="1"/>
</dbReference>
<accession>A0A9X2L3Z3</accession>
<protein>
    <submittedName>
        <fullName evidence="2">SDR family oxidoreductase</fullName>
    </submittedName>
</protein>
<dbReference type="EMBL" id="JANDBC010000002">
    <property type="protein sequence ID" value="MCP9291945.1"/>
    <property type="molecule type" value="Genomic_DNA"/>
</dbReference>
<dbReference type="Gene3D" id="3.40.50.720">
    <property type="entry name" value="NAD(P)-binding Rossmann-like Domain"/>
    <property type="match status" value="1"/>
</dbReference>
<dbReference type="CDD" id="cd05243">
    <property type="entry name" value="SDR_a5"/>
    <property type="match status" value="1"/>
</dbReference>
<gene>
    <name evidence="2" type="ORF">NM125_10195</name>
</gene>
<sequence length="215" mass="23586">MNVLVIGANGQIGNRLVHQLKDTGHNSVAMVRKEEQIKQFKEHGVDTVLADLEKDFSHAYQGVDAVVFSAGSGGDTPKSQTKVIDRDGAIKAIDEAEESGVKRFIMVSALKANRDPGTWSEPMEHYYDAKAKADEHLRNSDLSYTVLMPGRLTNESGTGKVELKERIEAIETKTITRDDVASVIVELLDEEQSFGKSLELLQGETSIKQAISDLS</sequence>
<feature type="domain" description="NAD(P)-binding" evidence="1">
    <location>
        <begin position="7"/>
        <end position="190"/>
    </location>
</feature>
<keyword evidence="3" id="KW-1185">Reference proteome</keyword>
<dbReference type="AlphaFoldDB" id="A0A9X2L3Z3"/>
<dbReference type="Pfam" id="PF13460">
    <property type="entry name" value="NAD_binding_10"/>
    <property type="match status" value="1"/>
</dbReference>
<organism evidence="2 3">
    <name type="scientific">Gracilimonas sediminicola</name>
    <dbReference type="NCBI Taxonomy" id="2952158"/>
    <lineage>
        <taxon>Bacteria</taxon>
        <taxon>Pseudomonadati</taxon>
        <taxon>Balneolota</taxon>
        <taxon>Balneolia</taxon>
        <taxon>Balneolales</taxon>
        <taxon>Balneolaceae</taxon>
        <taxon>Gracilimonas</taxon>
    </lineage>
</organism>
<dbReference type="InterPro" id="IPR036291">
    <property type="entry name" value="NAD(P)-bd_dom_sf"/>
</dbReference>